<evidence type="ECO:0000256" key="1">
    <source>
        <dbReference type="SAM" id="MobiDB-lite"/>
    </source>
</evidence>
<comment type="caution">
    <text evidence="2">The sequence shown here is derived from an EMBL/GenBank/DDBJ whole genome shotgun (WGS) entry which is preliminary data.</text>
</comment>
<dbReference type="EMBL" id="JBHMFA010000006">
    <property type="protein sequence ID" value="MFB9105386.1"/>
    <property type="molecule type" value="Genomic_DNA"/>
</dbReference>
<evidence type="ECO:0000313" key="3">
    <source>
        <dbReference type="Proteomes" id="UP001589590"/>
    </source>
</evidence>
<protein>
    <submittedName>
        <fullName evidence="2">Uncharacterized protein</fullName>
    </submittedName>
</protein>
<name>A0ABV5H1N2_9FLAO</name>
<proteinExistence type="predicted"/>
<evidence type="ECO:0000313" key="2">
    <source>
        <dbReference type="EMBL" id="MFB9105386.1"/>
    </source>
</evidence>
<dbReference type="RefSeq" id="WP_290274273.1">
    <property type="nucleotide sequence ID" value="NZ_JAUFQP010000015.1"/>
</dbReference>
<sequence length="153" mass="17577">MKTHADKIQEHKSHFEEHAVSQNQRRGQSTFQFIDNRPEVVMQRKQQEMVNNASKMSQIVQLQAMANKYSSQQQVVQLANGGNAYNAGQGAFWHVHHAEHVKFGGLGETRINFGGRNRNQVLRRLNSQKNVPPQSQQGGITYQQCVRWILRNI</sequence>
<gene>
    <name evidence="2" type="ORF">ACFFU1_10765</name>
</gene>
<feature type="compositionally biased region" description="Basic and acidic residues" evidence="1">
    <location>
        <begin position="1"/>
        <end position="19"/>
    </location>
</feature>
<keyword evidence="3" id="KW-1185">Reference proteome</keyword>
<feature type="compositionally biased region" description="Polar residues" evidence="1">
    <location>
        <begin position="20"/>
        <end position="30"/>
    </location>
</feature>
<dbReference type="Proteomes" id="UP001589590">
    <property type="component" value="Unassembled WGS sequence"/>
</dbReference>
<accession>A0ABV5H1N2</accession>
<reference evidence="2 3" key="1">
    <citation type="submission" date="2024-09" db="EMBL/GenBank/DDBJ databases">
        <authorList>
            <person name="Sun Q."/>
            <person name="Mori K."/>
        </authorList>
    </citation>
    <scope>NUCLEOTIDE SEQUENCE [LARGE SCALE GENOMIC DNA]</scope>
    <source>
        <strain evidence="2 3">CECT 8300</strain>
    </source>
</reference>
<organism evidence="2 3">
    <name type="scientific">Algibacter miyuki</name>
    <dbReference type="NCBI Taxonomy" id="1306933"/>
    <lineage>
        <taxon>Bacteria</taxon>
        <taxon>Pseudomonadati</taxon>
        <taxon>Bacteroidota</taxon>
        <taxon>Flavobacteriia</taxon>
        <taxon>Flavobacteriales</taxon>
        <taxon>Flavobacteriaceae</taxon>
        <taxon>Algibacter</taxon>
    </lineage>
</organism>
<feature type="region of interest" description="Disordered" evidence="1">
    <location>
        <begin position="1"/>
        <end position="30"/>
    </location>
</feature>